<dbReference type="GO" id="GO:0015074">
    <property type="term" value="P:DNA integration"/>
    <property type="evidence" value="ECO:0007669"/>
    <property type="project" value="InterPro"/>
</dbReference>
<dbReference type="InterPro" id="IPR044068">
    <property type="entry name" value="CB"/>
</dbReference>
<dbReference type="InterPro" id="IPR050090">
    <property type="entry name" value="Tyrosine_recombinase_XerCD"/>
</dbReference>
<sequence length="391" mass="45311">MGAKVLESVERLSNGEELVRWHLLDENYQLIKPVERFLRSKQRSRAAVGTIKTYAEKLKAFWKYLEVKVIDWRDFSSSRLDEFGYWYLSGGLLLDGKAVSPKSGEILAGRNERTVNLAITVVVQFYDFHTSIGTVEDKKLRKYRTSRRTKQRGKLAGYIKQSPTETTQLRYKESKQFPGCLTSEQVRILIDACSTARDKLILWLLADTGMRRGELLGVHESDLDWTARTIKIVRRNNPNHAYVKGKERELSIADLLRDREFCEILTEYTEQEYPREVVERLGHDMLFVVLHRGSPSYGKPLEPQNLNKLLKRLHKKTGIDLKRIYPHLFRHGYATHNIREGRQKGKDKLEVAKTVQRQLGHQSIATTLDVYDHSFAEAELAEGIERVVKIK</sequence>
<proteinExistence type="predicted"/>
<dbReference type="PROSITE" id="PS51900">
    <property type="entry name" value="CB"/>
    <property type="match status" value="1"/>
</dbReference>
<evidence type="ECO:0000256" key="1">
    <source>
        <dbReference type="ARBA" id="ARBA00023125"/>
    </source>
</evidence>
<dbReference type="InterPro" id="IPR002104">
    <property type="entry name" value="Integrase_catalytic"/>
</dbReference>
<evidence type="ECO:0000256" key="2">
    <source>
        <dbReference type="ARBA" id="ARBA00023172"/>
    </source>
</evidence>
<comment type="caution">
    <text evidence="6">The sequence shown here is derived from an EMBL/GenBank/DDBJ whole genome shotgun (WGS) entry which is preliminary data.</text>
</comment>
<reference evidence="6" key="2">
    <citation type="journal article" date="2022" name="Microbiol. Resour. Announc.">
        <title>Metagenome Sequencing to Explore Phylogenomics of Terrestrial Cyanobacteria.</title>
        <authorList>
            <person name="Ward R.D."/>
            <person name="Stajich J.E."/>
            <person name="Johansen J.R."/>
            <person name="Huntemann M."/>
            <person name="Clum A."/>
            <person name="Foster B."/>
            <person name="Foster B."/>
            <person name="Roux S."/>
            <person name="Palaniappan K."/>
            <person name="Varghese N."/>
            <person name="Mukherjee S."/>
            <person name="Reddy T.B.K."/>
            <person name="Daum C."/>
            <person name="Copeland A."/>
            <person name="Chen I.A."/>
            <person name="Ivanova N.N."/>
            <person name="Kyrpides N.C."/>
            <person name="Shapiro N."/>
            <person name="Eloe-Fadrosh E.A."/>
            <person name="Pietrasiak N."/>
        </authorList>
    </citation>
    <scope>NUCLEOTIDE SEQUENCE</scope>
    <source>
        <strain evidence="6">CPER-KK1</strain>
    </source>
</reference>
<dbReference type="Proteomes" id="UP000753908">
    <property type="component" value="Unassembled WGS sequence"/>
</dbReference>
<gene>
    <name evidence="6" type="ORF">KME25_16060</name>
</gene>
<dbReference type="SUPFAM" id="SSF56349">
    <property type="entry name" value="DNA breaking-rejoining enzymes"/>
    <property type="match status" value="1"/>
</dbReference>
<protein>
    <submittedName>
        <fullName evidence="6">Tyrosine-type recombinase/integrase</fullName>
    </submittedName>
</protein>
<feature type="domain" description="Core-binding (CB)" evidence="5">
    <location>
        <begin position="28"/>
        <end position="130"/>
    </location>
</feature>
<dbReference type="InterPro" id="IPR013762">
    <property type="entry name" value="Integrase-like_cat_sf"/>
</dbReference>
<evidence type="ECO:0000256" key="3">
    <source>
        <dbReference type="PROSITE-ProRule" id="PRU01248"/>
    </source>
</evidence>
<accession>A0A951PMZ6</accession>
<dbReference type="EMBL" id="JAHHIF010000019">
    <property type="protein sequence ID" value="MBW4545942.1"/>
    <property type="molecule type" value="Genomic_DNA"/>
</dbReference>
<dbReference type="InterPro" id="IPR011010">
    <property type="entry name" value="DNA_brk_join_enz"/>
</dbReference>
<dbReference type="PANTHER" id="PTHR30349">
    <property type="entry name" value="PHAGE INTEGRASE-RELATED"/>
    <property type="match status" value="1"/>
</dbReference>
<dbReference type="InterPro" id="IPR010998">
    <property type="entry name" value="Integrase_recombinase_N"/>
</dbReference>
<dbReference type="GO" id="GO:0003677">
    <property type="term" value="F:DNA binding"/>
    <property type="evidence" value="ECO:0007669"/>
    <property type="project" value="UniProtKB-UniRule"/>
</dbReference>
<reference evidence="6" key="1">
    <citation type="submission" date="2021-05" db="EMBL/GenBank/DDBJ databases">
        <authorList>
            <person name="Pietrasiak N."/>
            <person name="Ward R."/>
            <person name="Stajich J.E."/>
            <person name="Kurbessoian T."/>
        </authorList>
    </citation>
    <scope>NUCLEOTIDE SEQUENCE</scope>
    <source>
        <strain evidence="6">CPER-KK1</strain>
    </source>
</reference>
<dbReference type="Pfam" id="PF00589">
    <property type="entry name" value="Phage_integrase"/>
    <property type="match status" value="1"/>
</dbReference>
<feature type="domain" description="Tyr recombinase" evidence="4">
    <location>
        <begin position="176"/>
        <end position="385"/>
    </location>
</feature>
<dbReference type="PROSITE" id="PS51898">
    <property type="entry name" value="TYR_RECOMBINASE"/>
    <property type="match status" value="1"/>
</dbReference>
<evidence type="ECO:0000259" key="4">
    <source>
        <dbReference type="PROSITE" id="PS51898"/>
    </source>
</evidence>
<evidence type="ECO:0000259" key="5">
    <source>
        <dbReference type="PROSITE" id="PS51900"/>
    </source>
</evidence>
<dbReference type="Gene3D" id="1.10.443.10">
    <property type="entry name" value="Intergrase catalytic core"/>
    <property type="match status" value="1"/>
</dbReference>
<dbReference type="AlphaFoldDB" id="A0A951PMZ6"/>
<keyword evidence="1 3" id="KW-0238">DNA-binding</keyword>
<dbReference type="GO" id="GO:0006310">
    <property type="term" value="P:DNA recombination"/>
    <property type="evidence" value="ECO:0007669"/>
    <property type="project" value="UniProtKB-KW"/>
</dbReference>
<dbReference type="Gene3D" id="1.10.150.130">
    <property type="match status" value="1"/>
</dbReference>
<keyword evidence="2" id="KW-0233">DNA recombination</keyword>
<organism evidence="6 7">
    <name type="scientific">Symplocastrum torsivum CPER-KK1</name>
    <dbReference type="NCBI Taxonomy" id="450513"/>
    <lineage>
        <taxon>Bacteria</taxon>
        <taxon>Bacillati</taxon>
        <taxon>Cyanobacteriota</taxon>
        <taxon>Cyanophyceae</taxon>
        <taxon>Oscillatoriophycideae</taxon>
        <taxon>Oscillatoriales</taxon>
        <taxon>Microcoleaceae</taxon>
        <taxon>Symplocastrum</taxon>
    </lineage>
</organism>
<name>A0A951PMZ6_9CYAN</name>
<evidence type="ECO:0000313" key="6">
    <source>
        <dbReference type="EMBL" id="MBW4545942.1"/>
    </source>
</evidence>
<evidence type="ECO:0000313" key="7">
    <source>
        <dbReference type="Proteomes" id="UP000753908"/>
    </source>
</evidence>